<dbReference type="PANTHER" id="PTHR48208">
    <property type="entry name" value="CENTROMERE PROTEIN I"/>
    <property type="match status" value="1"/>
</dbReference>
<sequence length="716" mass="79753">MPSIADGERPASLHDALESLERASRTPAKQRVFKVSSVVDVVCHHAFERGLDEEALRDVVHIAARKTNLDQTSVTTLIKNLYPALPVPSDVVVTVVAALGQGKGKPTPGTQNSLVKWLAIVHGVLEEPDVLSRLYSVLFGMLDMISIRTPLCHLLSLITRRKHVKPFRIQALLEFSRSLGNEPALQGLLRIYKDYYPDIILGSTSTSRNSFPPRPDPEWRARLLAIQERSAAASNATVEQHNGFKVLRKGYKRIKASLIPDVHTFHANESSVTLEGIDNVNDFVDKLDRIEPPGQLISFLTDPLLQKFVELKPSPSTDRRIELWLSTCLEEQYNAVKEGNVDHRYLSELLDGLLRHTQYTKTLLPIVQAFLKEYMLLWDGVHDVDSVLGLLSYIPIQPFEDAYATFLQPAEAALTASNTNAHDHLLPFYTNLLRQWMNQASPQPPVPALALSTPDQLTLSNLTTHISHLSTSLLLSLPAGQIPDPQTTSQILTIYDLLSTTSTPYHIPILLPPTPLTALLILTPSLATLSRITSIIASYKSAFNTHPSPIRNFYPTPLIDAFNVAIRDLYHLLWISRALSTSRDDAGNPKALGLYCAPALRDALNEYLGAVDREYAIQTAFNVSNNALLASLAAAAWREMEEEVIEREAFDRGTITWHKGPVSQRSLEVLRRNGGVGVEWEGYRVRVLKWLEERGLGGLKGFLWASSEALRKKYGD</sequence>
<dbReference type="InterPro" id="IPR012485">
    <property type="entry name" value="CENP-I"/>
</dbReference>
<evidence type="ECO:0000256" key="2">
    <source>
        <dbReference type="ARBA" id="ARBA00004584"/>
    </source>
</evidence>
<evidence type="ECO:0000256" key="4">
    <source>
        <dbReference type="ARBA" id="ARBA00022454"/>
    </source>
</evidence>
<keyword evidence="5" id="KW-0539">Nucleus</keyword>
<evidence type="ECO:0000256" key="3">
    <source>
        <dbReference type="ARBA" id="ARBA00005470"/>
    </source>
</evidence>
<evidence type="ECO:0000313" key="7">
    <source>
        <dbReference type="EMBL" id="KAF1961181.1"/>
    </source>
</evidence>
<dbReference type="CDD" id="cd22647">
    <property type="entry name" value="CTF3_NTD_HEAT"/>
    <property type="match status" value="1"/>
</dbReference>
<name>A0A6A5U8E0_9PLEO</name>
<keyword evidence="6" id="KW-0137">Centromere</keyword>
<protein>
    <submittedName>
        <fullName evidence="7">Mis6-domain-containing protein</fullName>
    </submittedName>
</protein>
<dbReference type="Proteomes" id="UP000800035">
    <property type="component" value="Unassembled WGS sequence"/>
</dbReference>
<evidence type="ECO:0000256" key="1">
    <source>
        <dbReference type="ARBA" id="ARBA00004123"/>
    </source>
</evidence>
<accession>A0A6A5U8E0</accession>
<keyword evidence="4" id="KW-0158">Chromosome</keyword>
<comment type="subcellular location">
    <subcellularLocation>
        <location evidence="2">Chromosome</location>
        <location evidence="2">Centromere</location>
    </subcellularLocation>
    <subcellularLocation>
        <location evidence="1">Nucleus</location>
    </subcellularLocation>
</comment>
<dbReference type="PANTHER" id="PTHR48208:SF2">
    <property type="entry name" value="CENTROMERE PROTEIN I"/>
    <property type="match status" value="1"/>
</dbReference>
<dbReference type="EMBL" id="ML976981">
    <property type="protein sequence ID" value="KAF1961181.1"/>
    <property type="molecule type" value="Genomic_DNA"/>
</dbReference>
<dbReference type="GO" id="GO:0000070">
    <property type="term" value="P:mitotic sister chromatid segregation"/>
    <property type="evidence" value="ECO:0007669"/>
    <property type="project" value="TreeGrafter"/>
</dbReference>
<gene>
    <name evidence="7" type="ORF">CC80DRAFT_463901</name>
</gene>
<dbReference type="GO" id="GO:0000939">
    <property type="term" value="C:inner kinetochore"/>
    <property type="evidence" value="ECO:0007669"/>
    <property type="project" value="TreeGrafter"/>
</dbReference>
<evidence type="ECO:0000313" key="8">
    <source>
        <dbReference type="Proteomes" id="UP000800035"/>
    </source>
</evidence>
<dbReference type="OrthoDB" id="6347512at2759"/>
<dbReference type="Pfam" id="PF07778">
    <property type="entry name" value="CENP-I"/>
    <property type="match status" value="1"/>
</dbReference>
<dbReference type="GO" id="GO:0005634">
    <property type="term" value="C:nucleus"/>
    <property type="evidence" value="ECO:0007669"/>
    <property type="project" value="UniProtKB-SubCell"/>
</dbReference>
<organism evidence="7 8">
    <name type="scientific">Byssothecium circinans</name>
    <dbReference type="NCBI Taxonomy" id="147558"/>
    <lineage>
        <taxon>Eukaryota</taxon>
        <taxon>Fungi</taxon>
        <taxon>Dikarya</taxon>
        <taxon>Ascomycota</taxon>
        <taxon>Pezizomycotina</taxon>
        <taxon>Dothideomycetes</taxon>
        <taxon>Pleosporomycetidae</taxon>
        <taxon>Pleosporales</taxon>
        <taxon>Massarineae</taxon>
        <taxon>Massarinaceae</taxon>
        <taxon>Byssothecium</taxon>
    </lineage>
</organism>
<proteinExistence type="inferred from homology"/>
<reference evidence="7" key="1">
    <citation type="journal article" date="2020" name="Stud. Mycol.">
        <title>101 Dothideomycetes genomes: a test case for predicting lifestyles and emergence of pathogens.</title>
        <authorList>
            <person name="Haridas S."/>
            <person name="Albert R."/>
            <person name="Binder M."/>
            <person name="Bloem J."/>
            <person name="Labutti K."/>
            <person name="Salamov A."/>
            <person name="Andreopoulos B."/>
            <person name="Baker S."/>
            <person name="Barry K."/>
            <person name="Bills G."/>
            <person name="Bluhm B."/>
            <person name="Cannon C."/>
            <person name="Castanera R."/>
            <person name="Culley D."/>
            <person name="Daum C."/>
            <person name="Ezra D."/>
            <person name="Gonzalez J."/>
            <person name="Henrissat B."/>
            <person name="Kuo A."/>
            <person name="Liang C."/>
            <person name="Lipzen A."/>
            <person name="Lutzoni F."/>
            <person name="Magnuson J."/>
            <person name="Mondo S."/>
            <person name="Nolan M."/>
            <person name="Ohm R."/>
            <person name="Pangilinan J."/>
            <person name="Park H.-J."/>
            <person name="Ramirez L."/>
            <person name="Alfaro M."/>
            <person name="Sun H."/>
            <person name="Tritt A."/>
            <person name="Yoshinaga Y."/>
            <person name="Zwiers L.-H."/>
            <person name="Turgeon B."/>
            <person name="Goodwin S."/>
            <person name="Spatafora J."/>
            <person name="Crous P."/>
            <person name="Grigoriev I."/>
        </authorList>
    </citation>
    <scope>NUCLEOTIDE SEQUENCE</scope>
    <source>
        <strain evidence="7">CBS 675.92</strain>
    </source>
</reference>
<dbReference type="AlphaFoldDB" id="A0A6A5U8E0"/>
<dbReference type="GO" id="GO:0034080">
    <property type="term" value="P:CENP-A containing chromatin assembly"/>
    <property type="evidence" value="ECO:0007669"/>
    <property type="project" value="TreeGrafter"/>
</dbReference>
<keyword evidence="8" id="KW-1185">Reference proteome</keyword>
<evidence type="ECO:0000256" key="6">
    <source>
        <dbReference type="ARBA" id="ARBA00023328"/>
    </source>
</evidence>
<evidence type="ECO:0000256" key="5">
    <source>
        <dbReference type="ARBA" id="ARBA00023242"/>
    </source>
</evidence>
<comment type="similarity">
    <text evidence="3">Belongs to the CENP-I/CTF3 family.</text>
</comment>